<gene>
    <name evidence="2" type="ORF">GCM10010492_15870</name>
</gene>
<accession>A0ABN0TDA2</accession>
<name>A0ABN0TDA2_9PSEU</name>
<dbReference type="Pfam" id="PF06283">
    <property type="entry name" value="ThuA"/>
    <property type="match status" value="1"/>
</dbReference>
<protein>
    <submittedName>
        <fullName evidence="2">ThuA domain-containing protein</fullName>
    </submittedName>
</protein>
<comment type="caution">
    <text evidence="2">The sequence shown here is derived from an EMBL/GenBank/DDBJ whole genome shotgun (WGS) entry which is preliminary data.</text>
</comment>
<dbReference type="InterPro" id="IPR029062">
    <property type="entry name" value="Class_I_gatase-like"/>
</dbReference>
<reference evidence="2 3" key="1">
    <citation type="journal article" date="2019" name="Int. J. Syst. Evol. Microbiol.">
        <title>The Global Catalogue of Microorganisms (GCM) 10K type strain sequencing project: providing services to taxonomists for standard genome sequencing and annotation.</title>
        <authorList>
            <consortium name="The Broad Institute Genomics Platform"/>
            <consortium name="The Broad Institute Genome Sequencing Center for Infectious Disease"/>
            <person name="Wu L."/>
            <person name="Ma J."/>
        </authorList>
    </citation>
    <scope>NUCLEOTIDE SEQUENCE [LARGE SCALE GENOMIC DNA]</scope>
    <source>
        <strain evidence="2 3">JCM 3380</strain>
    </source>
</reference>
<evidence type="ECO:0000313" key="2">
    <source>
        <dbReference type="EMBL" id="GAA0218805.1"/>
    </source>
</evidence>
<proteinExistence type="predicted"/>
<dbReference type="PANTHER" id="PTHR40469:SF2">
    <property type="entry name" value="GALACTOSE-BINDING DOMAIN-LIKE SUPERFAMILY PROTEIN"/>
    <property type="match status" value="1"/>
</dbReference>
<dbReference type="EMBL" id="BAAABU010000003">
    <property type="protein sequence ID" value="GAA0218805.1"/>
    <property type="molecule type" value="Genomic_DNA"/>
</dbReference>
<dbReference type="Gene3D" id="3.40.50.880">
    <property type="match status" value="1"/>
</dbReference>
<dbReference type="PANTHER" id="PTHR40469">
    <property type="entry name" value="SECRETED GLYCOSYL HYDROLASE"/>
    <property type="match status" value="1"/>
</dbReference>
<evidence type="ECO:0000313" key="3">
    <source>
        <dbReference type="Proteomes" id="UP001500416"/>
    </source>
</evidence>
<sequence>MGPVKALVVRGGWDGHRPVEATERFIPFLRDAGFAVDVSGSLEVYAAGVAGYDLVVQCWSDGVLTAEQFAGLESAVRGGTGFAGWHGGIVDSFRGTREYMWLVGGQFVAHPGDFADHRVEVVADHPVVAGLDGFALRTEQYWVLADGLNDVLATTTFQPAGAWDRPVTVPAVWTRRWGAGRVFVCTPGHAPEDLDVPQVRTIVERGLLWAARRG</sequence>
<dbReference type="SUPFAM" id="SSF52317">
    <property type="entry name" value="Class I glutamine amidotransferase-like"/>
    <property type="match status" value="1"/>
</dbReference>
<organism evidence="2 3">
    <name type="scientific">Saccharothrix mutabilis subsp. mutabilis</name>
    <dbReference type="NCBI Taxonomy" id="66855"/>
    <lineage>
        <taxon>Bacteria</taxon>
        <taxon>Bacillati</taxon>
        <taxon>Actinomycetota</taxon>
        <taxon>Actinomycetes</taxon>
        <taxon>Pseudonocardiales</taxon>
        <taxon>Pseudonocardiaceae</taxon>
        <taxon>Saccharothrix</taxon>
    </lineage>
</organism>
<evidence type="ECO:0000259" key="1">
    <source>
        <dbReference type="Pfam" id="PF06283"/>
    </source>
</evidence>
<feature type="domain" description="ThuA-like" evidence="1">
    <location>
        <begin position="5"/>
        <end position="210"/>
    </location>
</feature>
<dbReference type="Proteomes" id="UP001500416">
    <property type="component" value="Unassembled WGS sequence"/>
</dbReference>
<dbReference type="InterPro" id="IPR029010">
    <property type="entry name" value="ThuA-like"/>
</dbReference>
<keyword evidence="3" id="KW-1185">Reference proteome</keyword>